<dbReference type="NCBIfam" id="TIGR01901">
    <property type="entry name" value="adhes_NPXG"/>
    <property type="match status" value="1"/>
</dbReference>
<evidence type="ECO:0000256" key="1">
    <source>
        <dbReference type="ARBA" id="ARBA00004613"/>
    </source>
</evidence>
<dbReference type="SUPFAM" id="SSF51126">
    <property type="entry name" value="Pectin lyase-like"/>
    <property type="match status" value="1"/>
</dbReference>
<evidence type="ECO:0000259" key="5">
    <source>
        <dbReference type="SMART" id="SM00912"/>
    </source>
</evidence>
<feature type="region of interest" description="Disordered" evidence="4">
    <location>
        <begin position="2828"/>
        <end position="2855"/>
    </location>
</feature>
<dbReference type="Pfam" id="PF13018">
    <property type="entry name" value="ESPR"/>
    <property type="match status" value="1"/>
</dbReference>
<dbReference type="InterPro" id="IPR011050">
    <property type="entry name" value="Pectin_lyase_fold/virulence"/>
</dbReference>
<feature type="compositionally biased region" description="Polar residues" evidence="4">
    <location>
        <begin position="3023"/>
        <end position="3036"/>
    </location>
</feature>
<feature type="region of interest" description="Disordered" evidence="4">
    <location>
        <begin position="3023"/>
        <end position="3050"/>
    </location>
</feature>
<dbReference type="PANTHER" id="PTHR12338:SF8">
    <property type="entry name" value="HEME_HEMOPEXIN-BINDING PROTEIN"/>
    <property type="match status" value="1"/>
</dbReference>
<evidence type="ECO:0000256" key="4">
    <source>
        <dbReference type="SAM" id="MobiDB-lite"/>
    </source>
</evidence>
<dbReference type="EMBL" id="JBHSNG010000006">
    <property type="protein sequence ID" value="MFC5581149.1"/>
    <property type="molecule type" value="Genomic_DNA"/>
</dbReference>
<keyword evidence="2" id="KW-0964">Secreted</keyword>
<dbReference type="PANTHER" id="PTHR12338">
    <property type="entry name" value="AUTOTRANSPORTER"/>
    <property type="match status" value="1"/>
</dbReference>
<dbReference type="SMART" id="SM00912">
    <property type="entry name" value="Haemagg_act"/>
    <property type="match status" value="1"/>
</dbReference>
<accession>A0ABW0SVQ7</accession>
<feature type="compositionally biased region" description="Low complexity" evidence="4">
    <location>
        <begin position="3037"/>
        <end position="3050"/>
    </location>
</feature>
<dbReference type="Proteomes" id="UP001596111">
    <property type="component" value="Unassembled WGS sequence"/>
</dbReference>
<keyword evidence="7" id="KW-1185">Reference proteome</keyword>
<evidence type="ECO:0000256" key="2">
    <source>
        <dbReference type="ARBA" id="ARBA00022525"/>
    </source>
</evidence>
<protein>
    <submittedName>
        <fullName evidence="6">YDG domain-containing protein</fullName>
    </submittedName>
</protein>
<comment type="caution">
    <text evidence="6">The sequence shown here is derived from an EMBL/GenBank/DDBJ whole genome shotgun (WGS) entry which is preliminary data.</text>
</comment>
<dbReference type="InterPro" id="IPR024973">
    <property type="entry name" value="ESPR"/>
</dbReference>
<dbReference type="InterPro" id="IPR041248">
    <property type="entry name" value="YDG"/>
</dbReference>
<comment type="subcellular location">
    <subcellularLocation>
        <location evidence="1">Secreted</location>
    </subcellularLocation>
</comment>
<organism evidence="6 7">
    <name type="scientific">Rhodanobacter terrae</name>
    <dbReference type="NCBI Taxonomy" id="418647"/>
    <lineage>
        <taxon>Bacteria</taxon>
        <taxon>Pseudomonadati</taxon>
        <taxon>Pseudomonadota</taxon>
        <taxon>Gammaproteobacteria</taxon>
        <taxon>Lysobacterales</taxon>
        <taxon>Rhodanobacteraceae</taxon>
        <taxon>Rhodanobacter</taxon>
    </lineage>
</organism>
<sequence length="3781" mass="368597">MNHIYRLCWNRSLCAWVPASELAKSKGAGTSRSRGGAVVRVPLMLSLLSASLGMSGFAWAGNAPTGGQIVSGSGQITQSGNVTTIQQDSQTLSINWQNFGIGASQTVDFLQPGSSSIAVNRVLGNTASDIEGHLNANGQVWLINPNGVLFGKDAQVNVGGIVASTLDLDSGTPGTGNVHFAGNGRGSVVNLGSITVTPGGYAALLGNSVSNQGVIRAQLGTVALAGGTAMTLTFADNHLMRLVVDANTVRSLVENRQLIVADGGNVLMTAGARNSLIDSAVNNTGTVQAQTVAEHNGTITLLGGMDAGTVNVGGRLDASAPNGGDGGFIETSGAQAHIANDAAITTRATSGKTGEWLVDPTDFTIAASGGDITGSQLSSELASSSITLSSADGASGTSGNVNVDDAVSWSAANTLTLTASNNVVINSGGSIANTNAGGKTVLQAGNAFVNNVGASALSGNWAIYSSSPTATGANLGGLAPAFIQYNATTGTTPAASGNGVFYSTRPVLSVTGLSGTVTKSYDGTATAPLAGSNFTDSGLINGDTIGSTSGTYSQSDVGTSLTVTSPSSINGFNIVNGSIPVYGYTLSGTGKTTTGSITAAQLYATIVGDPTKVYDGTTTAPLASSNYYITGLATGQSITVNQPSSVGYASADVNTNGGTTQNGGLVAVGATFASTNFAAGSGTKLSNYVLPAATSITSAALAVDSTAGYGTITPAPVYLSGVQVTSKTYDASTSDALNISNASIYGVVNGDNVTLDTSGAIGNFANPDAGNNLAVALSGFTLTGSNATKVADYALIAPTNLTADIYQKALTVAGVTATDKVYDGTTADALGTGNAVLSGFVNAADQASTTLSTGSAAGTFSQADVGNGLAVAVSGLAVNNSNYTVTQPTGLVANITPASLSIAFSGSADKIYDGTSYATLPTGDFTVTGMVGGQTVSVNQAPAVYTDSNGVQQSNVGSYTAAATLQSSDLNFASGAKAGNYIFNTSVSGAGDITPAPLTVTITGNPTRTYDGASDTSATLGAGNYTLNGLISGQSITLSGPFTGNYYDTTNAAAPGAPSYEGNAGTWGVVSTLDNSTTSGNYVAGSGTSLSNYILPATALGYGTITPAGLTGQLVTGASGSKVYDGTSTIAVTGSSITAPGSVPLGNAVLVLGGVQSGDSGMTLSTNLTGVFASANVGSQPLGVSGIAAADFTCTGCSANWQNNYTFPESVTGTGTILAKQLYISLTGITKQYDGNTTVLPLGNGNFTVYGYVNNDSSGTQDSGWVGGQGATITPTASFAYASPNVVRDTNGNVVGNAIGVTGTLTQNNYTPVNGNTLLSNYQLVYNVSGMGSITPAPLYVDGVYAQDKIYDGGTGALVNIGNGQLAGLADVDKNAGNITLSVGNSASSTADGISSSTGGTIVPNSNGSFTATGSPVGGTFASANAGNGQVVATTFTLGGSSAGNYSLVTPALTANITPRPLAVTGISANAKAYDGTTSATFTFTTPTFSQASGSGASVSGLLAQDAGNVSLNQGSGTGSFATANANTDPGGAYLSPNGQPIAVTASGFTLNGGAAGNYVLAQPTGLSADIAQAQISASLTGNIAKAYDGTSTITIPAADYGTSGWVNGQGGTITQTQSGYYGAPNSPQSNVGTYDVTANLVSSDWTPNAGTSLSNYALPSQVVGNLIGTITPLALNLSATRVYDATANIYASISGNVTNADNSNVFGTLNGINGDQFTVTGTGATSAKDVGTYTGTGASGSPTSGQGFNLGTLALVAVGGANAGNYTLVGGTDSYIVTQAPLNVTGATVASKVYNASTAATVTGATVTQGNAAGDVLGSDVVTVSNGNIAGTFASANANAGLTGTAATPTAVTIDSADITGTDAMDYRIVQPAGLAGTINQAPVTIAGVRQYDGTNAAAATGSTWTISGLVGSQTLKVNAGTGTVSGSNSPNVGTYTDAAATFGVGSLSLGNGTNGGLAGNYAIAATGNQFQITPYTIDFTGSSTYTGSTTVGVGAGNFFNGAHAVASNGAFATGVNGETLDLVGPYTLANGGNAGTNGTGANNLTLAAGTGSAGNYQIGTVTYTVNPYVLSFSGTRTYDGTASVDSGGLVDTTAGSATAGTATFSGLNGDTFTVGGGGSLSSAKAGSYGSSSTASGVGGTPSSTTQIGVTGLTLNATGANAGTEKISNYTLVGGSDTYDISKATVTLTGVRQYDGTTGANGSGNLISSASGACAAGSTCWVVNGIVNTDQTGLSVNGSDALSGADVGTYDNAGTGGRTFTSTGLSLGGSAAGNYTLATSGNQFVVDPYVVDLTGTRVYDGTTAANAGVLGNQTGVTAQDGTIIGVNGETLSLTGSGVLAGKDVNGGTPYTGTGVSGATSGAGFNLDSLGLASGTGNASNYTLAGGSDSLVLTPKTIAVNATAANKVYDGTNTATVTSLTSGGVISGDTVTFADGGATFSDANAANGKTVTVTGIAAGGTDAGDYALGSTKATTTANITPYVLGFNGARQYDGSANVDGSDLGTLTGLGGDQFIVSGQGTASSANANTYTAGSPAGTPAGGQQIGVNGLTLAAAGSNAGTELTSNYTLEGAPTNGQTDSYTITPYVIDLTGTRVYDGTTAANAGVLGNQTGVTAQDGTIIGVNGETLSLTGSGVLAGKDVNGGTPYTGTGVSGATGGAGFNLDSLGLASGTGSASNYTLLGGSDSLVLTPKTIAVNATAANKVYDDTNTATVTSLTSGGVISGDTVTFSNSGGTATFASPNVAYDTNGNVTSQAVAVTGIAILAGGDSGDYQLSGSTANTTASITPLTLNLTGSRTYDATTNIYSDGTSGGSFGTITGLNGDTFTLSGEGSTSGKDVNNRTPYTGTGASGSPSSGQGFNLGTLGLVAAGSAGAGTDLAGNYTLAGGTDSYTITPATLTVVGTTVNSKAYDGTTAATLSGATLSGVLGSDGVALGNDTGGSFATPNAGRNIGVTASTMTIGGVDAGDYTLVQPTGLSGTITPRVLDLTGSRTYDATTNIYSDGTSGGSFGTITGLNGDTFTLSGEGSTSGKDVNNRTSYTGTGASGSPSSGQGFNLGTLGLVAAGSAGAGTDLSGNYTLVGGTDSYTITPATLTVAGTTVNSKAYDGTTAATLSGATLSGVLGSDGVALGNDTGGSFATPNAGRNIGVTAGTMTIGGADAGDYTLVQPTGLSGTIAPRVLNLTGQRVYDGNTDAGADLFGNNGVLTGMNGESLTLGGTGTLSTKNAGTQQPFGGNGLNGFTLTGNGSALASNYTLVGGTDWVTITPLTIAVDASGQDKTYDGTTTAGVTLGSSGVLAGDTVNFNDGAADFNSPDAGGNVGISVSGITASGADAGNYVFNTAASTSATISPYVLNLAGQRVYDATTHAYGGDFGTVAGLDGDTFTVEGTGSLTSKNVGTYTGTGGSSFALGNLALVAGGAHAATELTRNYTLVGGADSYAITPATLTVVGTTVATKTYDGNTMASLSGSTLSGVLGGDSVTLGDASVGTFASANAGTEGVATGMAIGGAGAGNYILAQPTGLRGTIDPYVLDLGGTRVYDGTPNAAAGLFGRNGALSGIDGQTVLLGGTGQVVDKNVGAGKPFISLGSLALSDGANGGLAGNYTLVGGVDTLSITPKTIVVDATGTNKMYSGTTPDAVKLDSAGMVAGDSVQFVYEAASFSDPNIGNNKPVMVTGVQLSGADAGNYLLASPTVYTEADITGARASAFGISSGTLASVNRVPGPTELATPYGLAPQETVGAFTGNKKRLHHPVERNVSRGDFTSGLALKVIDGGVREPVMALP</sequence>
<dbReference type="RefSeq" id="WP_377326298.1">
    <property type="nucleotide sequence ID" value="NZ_JBHSNG010000006.1"/>
</dbReference>
<gene>
    <name evidence="6" type="ORF">ACFPPB_08505</name>
</gene>
<dbReference type="InterPro" id="IPR008638">
    <property type="entry name" value="FhaB/CdiA-like_TPS"/>
</dbReference>
<feature type="domain" description="Filamentous haemagglutinin FhaB/tRNA nuclease CdiA-like TPS" evidence="5">
    <location>
        <begin position="60"/>
        <end position="172"/>
    </location>
</feature>
<dbReference type="Gene3D" id="2.160.20.10">
    <property type="entry name" value="Single-stranded right-handed beta-helix, Pectin lyase-like"/>
    <property type="match status" value="1"/>
</dbReference>
<reference evidence="7" key="1">
    <citation type="journal article" date="2019" name="Int. J. Syst. Evol. Microbiol.">
        <title>The Global Catalogue of Microorganisms (GCM) 10K type strain sequencing project: providing services to taxonomists for standard genome sequencing and annotation.</title>
        <authorList>
            <consortium name="The Broad Institute Genomics Platform"/>
            <consortium name="The Broad Institute Genome Sequencing Center for Infectious Disease"/>
            <person name="Wu L."/>
            <person name="Ma J."/>
        </authorList>
    </citation>
    <scope>NUCLEOTIDE SEQUENCE [LARGE SCALE GENOMIC DNA]</scope>
    <source>
        <strain evidence="7">CGMCC 1.13587</strain>
    </source>
</reference>
<evidence type="ECO:0000313" key="6">
    <source>
        <dbReference type="EMBL" id="MFC5581149.1"/>
    </source>
</evidence>
<evidence type="ECO:0000256" key="3">
    <source>
        <dbReference type="ARBA" id="ARBA00022729"/>
    </source>
</evidence>
<dbReference type="Pfam" id="PF18657">
    <property type="entry name" value="YDG"/>
    <property type="match status" value="15"/>
</dbReference>
<keyword evidence="3" id="KW-0732">Signal</keyword>
<feature type="compositionally biased region" description="Low complexity" evidence="4">
    <location>
        <begin position="2846"/>
        <end position="2855"/>
    </location>
</feature>
<evidence type="ECO:0000313" key="7">
    <source>
        <dbReference type="Proteomes" id="UP001596111"/>
    </source>
</evidence>
<name>A0ABW0SVQ7_9GAMM</name>
<feature type="compositionally biased region" description="Polar residues" evidence="4">
    <location>
        <begin position="2828"/>
        <end position="2845"/>
    </location>
</feature>
<proteinExistence type="predicted"/>
<dbReference type="InterPro" id="IPR050909">
    <property type="entry name" value="Bact_Autotransporter_VF"/>
</dbReference>
<dbReference type="InterPro" id="IPR012334">
    <property type="entry name" value="Pectin_lyas_fold"/>
</dbReference>